<dbReference type="SUPFAM" id="SSF111369">
    <property type="entry name" value="HlyD-like secretion proteins"/>
    <property type="match status" value="2"/>
</dbReference>
<dbReference type="InterPro" id="IPR058633">
    <property type="entry name" value="EmrA/FarA_HH"/>
</dbReference>
<dbReference type="GO" id="GO:0030313">
    <property type="term" value="C:cell envelope"/>
    <property type="evidence" value="ECO:0007669"/>
    <property type="project" value="UniProtKB-SubCell"/>
</dbReference>
<keyword evidence="4" id="KW-0472">Membrane</keyword>
<dbReference type="InterPro" id="IPR050739">
    <property type="entry name" value="MFP"/>
</dbReference>
<dbReference type="Gene3D" id="2.40.30.170">
    <property type="match status" value="1"/>
</dbReference>
<dbReference type="GO" id="GO:0055085">
    <property type="term" value="P:transmembrane transport"/>
    <property type="evidence" value="ECO:0007669"/>
    <property type="project" value="InterPro"/>
</dbReference>
<protein>
    <submittedName>
        <fullName evidence="6">Putative multidrug resistance protein EmrK</fullName>
    </submittedName>
</protein>
<dbReference type="PANTHER" id="PTHR30386:SF19">
    <property type="entry name" value="MULTIDRUG EXPORT PROTEIN EMRA-RELATED"/>
    <property type="match status" value="1"/>
</dbReference>
<dbReference type="OrthoDB" id="9811754at2"/>
<dbReference type="RefSeq" id="WP_142661040.1">
    <property type="nucleotide sequence ID" value="NZ_CABFVA020000123.1"/>
</dbReference>
<organism evidence="6 7">
    <name type="scientific">Methylacidimicrobium tartarophylax</name>
    <dbReference type="NCBI Taxonomy" id="1041768"/>
    <lineage>
        <taxon>Bacteria</taxon>
        <taxon>Pseudomonadati</taxon>
        <taxon>Verrucomicrobiota</taxon>
        <taxon>Methylacidimicrobium</taxon>
    </lineage>
</organism>
<dbReference type="EMBL" id="CABFVA020000123">
    <property type="protein sequence ID" value="VVM08244.1"/>
    <property type="molecule type" value="Genomic_DNA"/>
</dbReference>
<sequence length="433" mass="48870">MIRELWDRWRRRVARNVLARTPPRYRRQVLRNRRLLLVTGVGVLGLVILLAWWWLFLSRWVVTNDAYVTGNLVPVKSQVNGTVVEVRYENTQFVRQGAVLVRLDGLDSRVALEGAEARLGEAVRRVEGLFSQVALDKQKIVAEMARLERLRHDLERYRAVAPYGAIPAQQVDDTECQIRELEATVREAEADLQAAEAQIRRTTVERHPAVLGAASILKRAYLDYVRREVRAPVAGFVANRRVQPGDEVHPETSLMAVVPLDYLWVEANYRERELRRVRPGQGVRISIDLYGRHLHYHGVVEGIGAGTGSVFGLLPPENATGNYIHIVERVPVRIRLSEKELRANPLRPGLSAVTAIHVSERGSSVLDSLTRFPKEEYEAPFYEQQLLGAEEKIERIIAANRRAPHPSVPTEGSRERGDPSGKPAPATAPRIDP</sequence>
<accession>A0A5E6MFH2</accession>
<feature type="region of interest" description="Disordered" evidence="3">
    <location>
        <begin position="397"/>
        <end position="433"/>
    </location>
</feature>
<keyword evidence="4" id="KW-1133">Transmembrane helix</keyword>
<comment type="subcellular location">
    <subcellularLocation>
        <location evidence="1">Cell envelope</location>
    </subcellularLocation>
</comment>
<evidence type="ECO:0000259" key="5">
    <source>
        <dbReference type="Pfam" id="PF25885"/>
    </source>
</evidence>
<proteinExistence type="predicted"/>
<keyword evidence="7" id="KW-1185">Reference proteome</keyword>
<evidence type="ECO:0000256" key="3">
    <source>
        <dbReference type="SAM" id="MobiDB-lite"/>
    </source>
</evidence>
<evidence type="ECO:0000313" key="7">
    <source>
        <dbReference type="Proteomes" id="UP000334923"/>
    </source>
</evidence>
<evidence type="ECO:0000256" key="4">
    <source>
        <dbReference type="SAM" id="Phobius"/>
    </source>
</evidence>
<reference evidence="6 7" key="1">
    <citation type="submission" date="2019-09" db="EMBL/GenBank/DDBJ databases">
        <authorList>
            <person name="Cremers G."/>
        </authorList>
    </citation>
    <scope>NUCLEOTIDE SEQUENCE [LARGE SCALE GENOMIC DNA]</scope>
    <source>
        <strain evidence="6">4A</strain>
    </source>
</reference>
<feature type="coiled-coil region" evidence="2">
    <location>
        <begin position="137"/>
        <end position="205"/>
    </location>
</feature>
<evidence type="ECO:0000313" key="6">
    <source>
        <dbReference type="EMBL" id="VVM08244.1"/>
    </source>
</evidence>
<feature type="transmembrane region" description="Helical" evidence="4">
    <location>
        <begin position="35"/>
        <end position="55"/>
    </location>
</feature>
<dbReference type="PANTHER" id="PTHR30386">
    <property type="entry name" value="MEMBRANE FUSION SUBUNIT OF EMRAB-TOLC MULTIDRUG EFFLUX PUMP"/>
    <property type="match status" value="1"/>
</dbReference>
<evidence type="ECO:0000256" key="2">
    <source>
        <dbReference type="SAM" id="Coils"/>
    </source>
</evidence>
<dbReference type="Proteomes" id="UP000334923">
    <property type="component" value="Unassembled WGS sequence"/>
</dbReference>
<evidence type="ECO:0000256" key="1">
    <source>
        <dbReference type="ARBA" id="ARBA00004196"/>
    </source>
</evidence>
<name>A0A5E6MFH2_9BACT</name>
<keyword evidence="2" id="KW-0175">Coiled coil</keyword>
<gene>
    <name evidence="6" type="primary">emrK</name>
    <name evidence="6" type="ORF">MAMT_02221</name>
</gene>
<dbReference type="Pfam" id="PF25885">
    <property type="entry name" value="HH_EMRA"/>
    <property type="match status" value="1"/>
</dbReference>
<keyword evidence="4" id="KW-0812">Transmembrane</keyword>
<feature type="domain" description="Multidrug export protein EmrA/FarA alpha-helical hairpin" evidence="5">
    <location>
        <begin position="107"/>
        <end position="226"/>
    </location>
</feature>
<dbReference type="AlphaFoldDB" id="A0A5E6MFH2"/>
<dbReference type="Gene3D" id="2.40.50.100">
    <property type="match status" value="1"/>
</dbReference>